<evidence type="ECO:0000313" key="1">
    <source>
        <dbReference type="EMBL" id="DAD85033.1"/>
    </source>
</evidence>
<sequence>MINDSLYVILSGMRTIEFPIIDGKSPSRMLLSQGEATDIYVEIYELGGVPSDDYGKEV</sequence>
<name>A0A8S5MRT8_9CAUD</name>
<reference evidence="1" key="1">
    <citation type="journal article" date="2021" name="Proc. Natl. Acad. Sci. U.S.A.">
        <title>A Catalog of Tens of Thousands of Viruses from Human Metagenomes Reveals Hidden Associations with Chronic Diseases.</title>
        <authorList>
            <person name="Tisza M.J."/>
            <person name="Buck C.B."/>
        </authorList>
    </citation>
    <scope>NUCLEOTIDE SEQUENCE</scope>
    <source>
        <strain evidence="1">CtV3c15</strain>
    </source>
</reference>
<organism evidence="1">
    <name type="scientific">Podoviridae sp. ctV3c15</name>
    <dbReference type="NCBI Taxonomy" id="2826559"/>
    <lineage>
        <taxon>Viruses</taxon>
        <taxon>Duplodnaviria</taxon>
        <taxon>Heunggongvirae</taxon>
        <taxon>Uroviricota</taxon>
        <taxon>Caudoviricetes</taxon>
    </lineage>
</organism>
<accession>A0A8S5MRT8</accession>
<protein>
    <submittedName>
        <fullName evidence="1">Uncharacterized protein</fullName>
    </submittedName>
</protein>
<dbReference type="EMBL" id="BK014971">
    <property type="protein sequence ID" value="DAD85033.1"/>
    <property type="molecule type" value="Genomic_DNA"/>
</dbReference>
<proteinExistence type="predicted"/>